<evidence type="ECO:0000259" key="3">
    <source>
        <dbReference type="Pfam" id="PF05368"/>
    </source>
</evidence>
<dbReference type="Gene3D" id="3.40.50.720">
    <property type="entry name" value="NAD(P)-binding Rossmann-like Domain"/>
    <property type="match status" value="1"/>
</dbReference>
<dbReference type="InterPro" id="IPR036291">
    <property type="entry name" value="NAD(P)-bd_dom_sf"/>
</dbReference>
<dbReference type="SUPFAM" id="SSF51735">
    <property type="entry name" value="NAD(P)-binding Rossmann-fold domains"/>
    <property type="match status" value="1"/>
</dbReference>
<dbReference type="EMBL" id="JAPDRK010000003">
    <property type="protein sequence ID" value="KAJ9614355.1"/>
    <property type="molecule type" value="Genomic_DNA"/>
</dbReference>
<evidence type="ECO:0000313" key="5">
    <source>
        <dbReference type="Proteomes" id="UP001172673"/>
    </source>
</evidence>
<proteinExistence type="inferred from homology"/>
<dbReference type="PANTHER" id="PTHR42748">
    <property type="entry name" value="NITROGEN METABOLITE REPRESSION PROTEIN NMRA FAMILY MEMBER"/>
    <property type="match status" value="1"/>
</dbReference>
<sequence>MSALLSFLIAGGTGRQGGAVVNALLTDKISPVTPQQIYVITRDTTGPVAAKLAAQGINLVPGVLGKSDSIFEHLRNQAIQLNHTGVYLVQAHGPTELDDARLFITAARNCGVQYLVYSSVDRGGKELSDRDASYCKTFSDKFQIEKHLITTASEFATGAKGDSGMDYTILRPVWFADNALWGFNGRLCMTGWRDNMKGKRMQVVATKDIGRWAAEAFLRPDEAHLRNTAVSIASDELTFEDIDRIFREETGKPVGVTNSWMTWFLIWVITDLRTMFSWINERDYGADLPWLARTVEATTFRQWLKETTQVEHRA</sequence>
<dbReference type="GO" id="GO:0005634">
    <property type="term" value="C:nucleus"/>
    <property type="evidence" value="ECO:0007669"/>
    <property type="project" value="TreeGrafter"/>
</dbReference>
<dbReference type="InterPro" id="IPR008030">
    <property type="entry name" value="NmrA-like"/>
</dbReference>
<evidence type="ECO:0000256" key="2">
    <source>
        <dbReference type="ARBA" id="ARBA00022857"/>
    </source>
</evidence>
<name>A0AA38XIZ3_9EURO</name>
<feature type="domain" description="NmrA-like" evidence="3">
    <location>
        <begin position="8"/>
        <end position="290"/>
    </location>
</feature>
<dbReference type="InterPro" id="IPR051164">
    <property type="entry name" value="NmrA-like_oxidored"/>
</dbReference>
<dbReference type="Proteomes" id="UP001172673">
    <property type="component" value="Unassembled WGS sequence"/>
</dbReference>
<keyword evidence="2" id="KW-0521">NADP</keyword>
<protein>
    <recommendedName>
        <fullName evidence="3">NmrA-like domain-containing protein</fullName>
    </recommendedName>
</protein>
<dbReference type="AlphaFoldDB" id="A0AA38XIZ3"/>
<accession>A0AA38XIZ3</accession>
<reference evidence="4" key="1">
    <citation type="submission" date="2022-10" db="EMBL/GenBank/DDBJ databases">
        <title>Culturing micro-colonial fungi from biological soil crusts in the Mojave desert and describing Neophaeococcomyces mojavensis, and introducing the new genera and species Taxawa tesnikishii.</title>
        <authorList>
            <person name="Kurbessoian T."/>
            <person name="Stajich J.E."/>
        </authorList>
    </citation>
    <scope>NUCLEOTIDE SEQUENCE</scope>
    <source>
        <strain evidence="4">TK_41</strain>
    </source>
</reference>
<keyword evidence="5" id="KW-1185">Reference proteome</keyword>
<comment type="caution">
    <text evidence="4">The sequence shown here is derived from an EMBL/GenBank/DDBJ whole genome shotgun (WGS) entry which is preliminary data.</text>
</comment>
<gene>
    <name evidence="4" type="ORF">H2200_002491</name>
</gene>
<dbReference type="PANTHER" id="PTHR42748:SF7">
    <property type="entry name" value="NMRA LIKE REDOX SENSOR 1-RELATED"/>
    <property type="match status" value="1"/>
</dbReference>
<dbReference type="Pfam" id="PF05368">
    <property type="entry name" value="NmrA"/>
    <property type="match status" value="1"/>
</dbReference>
<dbReference type="Gene3D" id="3.90.25.10">
    <property type="entry name" value="UDP-galactose 4-epimerase, domain 1"/>
    <property type="match status" value="1"/>
</dbReference>
<organism evidence="4 5">
    <name type="scientific">Cladophialophora chaetospira</name>
    <dbReference type="NCBI Taxonomy" id="386627"/>
    <lineage>
        <taxon>Eukaryota</taxon>
        <taxon>Fungi</taxon>
        <taxon>Dikarya</taxon>
        <taxon>Ascomycota</taxon>
        <taxon>Pezizomycotina</taxon>
        <taxon>Eurotiomycetes</taxon>
        <taxon>Chaetothyriomycetidae</taxon>
        <taxon>Chaetothyriales</taxon>
        <taxon>Herpotrichiellaceae</taxon>
        <taxon>Cladophialophora</taxon>
    </lineage>
</organism>
<evidence type="ECO:0000313" key="4">
    <source>
        <dbReference type="EMBL" id="KAJ9614355.1"/>
    </source>
</evidence>
<evidence type="ECO:0000256" key="1">
    <source>
        <dbReference type="ARBA" id="ARBA00006328"/>
    </source>
</evidence>
<comment type="similarity">
    <text evidence="1">Belongs to the NmrA-type oxidoreductase family.</text>
</comment>